<dbReference type="Proteomes" id="UP001437256">
    <property type="component" value="Unassembled WGS sequence"/>
</dbReference>
<keyword evidence="6 15" id="KW-0812">Transmembrane</keyword>
<evidence type="ECO:0000313" key="17">
    <source>
        <dbReference type="Proteomes" id="UP001437256"/>
    </source>
</evidence>
<accession>A0ABR2ZWG3</accession>
<evidence type="ECO:0000256" key="2">
    <source>
        <dbReference type="ARBA" id="ARBA00006833"/>
    </source>
</evidence>
<evidence type="ECO:0000256" key="3">
    <source>
        <dbReference type="ARBA" id="ARBA00016584"/>
    </source>
</evidence>
<keyword evidence="5" id="KW-0109">Calcium transport</keyword>
<feature type="region of interest" description="Disordered" evidence="14">
    <location>
        <begin position="156"/>
        <end position="206"/>
    </location>
</feature>
<evidence type="ECO:0000256" key="9">
    <source>
        <dbReference type="ARBA" id="ARBA00022837"/>
    </source>
</evidence>
<dbReference type="PANTHER" id="PTHR15929:SF0">
    <property type="entry name" value="STORE-OPERATED CALCIUM ENTRY-ASSOCIATED REGULATORY FACTOR"/>
    <property type="match status" value="1"/>
</dbReference>
<evidence type="ECO:0000256" key="13">
    <source>
        <dbReference type="ARBA" id="ARBA00031116"/>
    </source>
</evidence>
<dbReference type="Pfam" id="PF06682">
    <property type="entry name" value="SARAF"/>
    <property type="match status" value="1"/>
</dbReference>
<evidence type="ECO:0000256" key="14">
    <source>
        <dbReference type="SAM" id="MobiDB-lite"/>
    </source>
</evidence>
<comment type="similarity">
    <text evidence="2">Belongs to the SARAF family.</text>
</comment>
<sequence length="294" mass="32603">MSKAKLDSIKALTFYQGEETKARRSRPISQLTCIGKPCKLYQPEVVRCTNIGGRGTDVEWKCEADLPESLRFGRVEVSCEGWSAPGDPYVLQNSCGLEYRLVEVPRILRSDSDPHSPRSTGALNSVDWPTVIFAIPWVIVLLWILYGLCWQNNDGSNRSPRAQRRRGPGPGFSDSNWFPGGYGDDRNDPPPPYHDPKHATAGRGQGWSPGFFTGALAGGLAGRYLFNNNRRDVSEERPRRRIWDWERPTTTSSPPAQASAGRRVWSSGTDDRGEGTSDLGSMRRSSGFGGSNVR</sequence>
<dbReference type="EMBL" id="JBBXMP010000052">
    <property type="protein sequence ID" value="KAL0065124.1"/>
    <property type="molecule type" value="Genomic_DNA"/>
</dbReference>
<comment type="caution">
    <text evidence="16">The sequence shown here is derived from an EMBL/GenBank/DDBJ whole genome shotgun (WGS) entry which is preliminary data.</text>
</comment>
<evidence type="ECO:0000256" key="12">
    <source>
        <dbReference type="ARBA" id="ARBA00023136"/>
    </source>
</evidence>
<evidence type="ECO:0000256" key="15">
    <source>
        <dbReference type="SAM" id="Phobius"/>
    </source>
</evidence>
<keyword evidence="17" id="KW-1185">Reference proteome</keyword>
<dbReference type="InterPro" id="IPR009567">
    <property type="entry name" value="SARAF"/>
</dbReference>
<evidence type="ECO:0000256" key="7">
    <source>
        <dbReference type="ARBA" id="ARBA00022729"/>
    </source>
</evidence>
<feature type="compositionally biased region" description="Basic and acidic residues" evidence="14">
    <location>
        <begin position="183"/>
        <end position="198"/>
    </location>
</feature>
<keyword evidence="8" id="KW-0256">Endoplasmic reticulum</keyword>
<evidence type="ECO:0000256" key="11">
    <source>
        <dbReference type="ARBA" id="ARBA00023065"/>
    </source>
</evidence>
<dbReference type="PANTHER" id="PTHR15929">
    <property type="entry name" value="STORE-OPERATED CALCIUM ENTRY-ASSOCIATED REGULATORY FACTOR"/>
    <property type="match status" value="1"/>
</dbReference>
<keyword evidence="10 15" id="KW-1133">Transmembrane helix</keyword>
<comment type="subcellular location">
    <subcellularLocation>
        <location evidence="1">Endoplasmic reticulum membrane</location>
        <topology evidence="1">Single-pass type I membrane protein</topology>
    </subcellularLocation>
</comment>
<name>A0ABR2ZWG3_9AGAR</name>
<feature type="transmembrane region" description="Helical" evidence="15">
    <location>
        <begin position="128"/>
        <end position="148"/>
    </location>
</feature>
<reference evidence="16 17" key="1">
    <citation type="submission" date="2024-05" db="EMBL/GenBank/DDBJ databases">
        <title>A draft genome resource for the thread blight pathogen Marasmius tenuissimus strain MS-2.</title>
        <authorList>
            <person name="Yulfo-Soto G.E."/>
            <person name="Baruah I.K."/>
            <person name="Amoako-Attah I."/>
            <person name="Bukari Y."/>
            <person name="Meinhardt L.W."/>
            <person name="Bailey B.A."/>
            <person name="Cohen S.P."/>
        </authorList>
    </citation>
    <scope>NUCLEOTIDE SEQUENCE [LARGE SCALE GENOMIC DNA]</scope>
    <source>
        <strain evidence="16 17">MS-2</strain>
    </source>
</reference>
<evidence type="ECO:0000256" key="1">
    <source>
        <dbReference type="ARBA" id="ARBA00004115"/>
    </source>
</evidence>
<evidence type="ECO:0000256" key="4">
    <source>
        <dbReference type="ARBA" id="ARBA00022448"/>
    </source>
</evidence>
<feature type="region of interest" description="Disordered" evidence="14">
    <location>
        <begin position="244"/>
        <end position="294"/>
    </location>
</feature>
<keyword evidence="4" id="KW-0813">Transport</keyword>
<evidence type="ECO:0000256" key="6">
    <source>
        <dbReference type="ARBA" id="ARBA00022692"/>
    </source>
</evidence>
<evidence type="ECO:0000313" key="16">
    <source>
        <dbReference type="EMBL" id="KAL0065124.1"/>
    </source>
</evidence>
<keyword evidence="12 15" id="KW-0472">Membrane</keyword>
<evidence type="ECO:0000256" key="10">
    <source>
        <dbReference type="ARBA" id="ARBA00022989"/>
    </source>
</evidence>
<organism evidence="16 17">
    <name type="scientific">Marasmius tenuissimus</name>
    <dbReference type="NCBI Taxonomy" id="585030"/>
    <lineage>
        <taxon>Eukaryota</taxon>
        <taxon>Fungi</taxon>
        <taxon>Dikarya</taxon>
        <taxon>Basidiomycota</taxon>
        <taxon>Agaricomycotina</taxon>
        <taxon>Agaricomycetes</taxon>
        <taxon>Agaricomycetidae</taxon>
        <taxon>Agaricales</taxon>
        <taxon>Marasmiineae</taxon>
        <taxon>Marasmiaceae</taxon>
        <taxon>Marasmius</taxon>
    </lineage>
</organism>
<evidence type="ECO:0000256" key="5">
    <source>
        <dbReference type="ARBA" id="ARBA00022568"/>
    </source>
</evidence>
<evidence type="ECO:0000256" key="8">
    <source>
        <dbReference type="ARBA" id="ARBA00022824"/>
    </source>
</evidence>
<keyword evidence="9" id="KW-0106">Calcium</keyword>
<proteinExistence type="inferred from homology"/>
<protein>
    <recommendedName>
        <fullName evidence="3">Store-operated calcium entry-associated regulatory factor</fullName>
    </recommendedName>
    <alternativeName>
        <fullName evidence="13">Transmembrane protein 66</fullName>
    </alternativeName>
</protein>
<keyword evidence="7" id="KW-0732">Signal</keyword>
<keyword evidence="11" id="KW-0406">Ion transport</keyword>
<gene>
    <name evidence="16" type="ORF">AAF712_007960</name>
</gene>